<dbReference type="InterPro" id="IPR007066">
    <property type="entry name" value="RNA_pol_Rpb1_3"/>
</dbReference>
<dbReference type="Pfam" id="PF00149">
    <property type="entry name" value="Metallophos"/>
    <property type="match status" value="1"/>
</dbReference>
<evidence type="ECO:0000256" key="6">
    <source>
        <dbReference type="ARBA" id="ARBA00022723"/>
    </source>
</evidence>
<comment type="catalytic activity">
    <reaction evidence="11">
        <text>RNA(n) + a ribonucleoside 5'-triphosphate = RNA(n+1) + diphosphate</text>
        <dbReference type="Rhea" id="RHEA:21248"/>
        <dbReference type="Rhea" id="RHEA-COMP:14527"/>
        <dbReference type="Rhea" id="RHEA-COMP:17342"/>
        <dbReference type="ChEBI" id="CHEBI:33019"/>
        <dbReference type="ChEBI" id="CHEBI:61557"/>
        <dbReference type="ChEBI" id="CHEBI:140395"/>
        <dbReference type="EC" id="2.7.7.6"/>
    </reaction>
</comment>
<feature type="region of interest" description="Disordered" evidence="12">
    <location>
        <begin position="1660"/>
        <end position="1702"/>
    </location>
</feature>
<dbReference type="Gene3D" id="6.10.250.2940">
    <property type="match status" value="1"/>
</dbReference>
<reference evidence="16" key="1">
    <citation type="submission" date="2011-05" db="EMBL/GenBank/DDBJ databases">
        <authorList>
            <person name="Richards S.R."/>
            <person name="Qu J."/>
            <person name="Jiang H."/>
            <person name="Jhangiani S.N."/>
            <person name="Agravi P."/>
            <person name="Goodspeed R."/>
            <person name="Gross S."/>
            <person name="Mandapat C."/>
            <person name="Jackson L."/>
            <person name="Mathew T."/>
            <person name="Pu L."/>
            <person name="Thornton R."/>
            <person name="Saada N."/>
            <person name="Wilczek-Boney K.B."/>
            <person name="Lee S."/>
            <person name="Kovar C."/>
            <person name="Wu Y."/>
            <person name="Scherer S.E."/>
            <person name="Worley K.C."/>
            <person name="Muzny D.M."/>
            <person name="Gibbs R."/>
        </authorList>
    </citation>
    <scope>NUCLEOTIDE SEQUENCE</scope>
    <source>
        <strain evidence="16">Brora</strain>
    </source>
</reference>
<dbReference type="SUPFAM" id="SSF56300">
    <property type="entry name" value="Metallo-dependent phosphatases"/>
    <property type="match status" value="2"/>
</dbReference>
<keyword evidence="16" id="KW-1185">Reference proteome</keyword>
<dbReference type="InterPro" id="IPR007083">
    <property type="entry name" value="RNA_pol_Rpb1_4"/>
</dbReference>
<keyword evidence="6" id="KW-0479">Metal-binding</keyword>
<feature type="domain" description="Serine/threonine specific protein phosphatases" evidence="13">
    <location>
        <begin position="1395"/>
        <end position="1555"/>
    </location>
</feature>
<dbReference type="Gene3D" id="3.60.21.10">
    <property type="match status" value="2"/>
</dbReference>
<sequence>MPCISPTISKQPTNDRKMVKEQFKETDVIRKISEVWFEIQGPQDIRRHAHLNVVSQMLYGQENSKIPIPYGVLDRRMGTSSKDAKCVTCGQGLAECIGHFGYIDLELPVFHIGYFSSIISVLQTICKTCAKTLLSPDDKVKFLENARRPTNSYLQKKKLRQQIVAKCKKVTVCPYCQELNGIVKKCAFLKIIHEKRKPNKKTAADTGVFLEKFNTALEHNKELSKLISKANNHILNPIEVKDLFCRIPKEEIPLLMMLSADSHPDDMILTCIPVPPNCIRPSVISDLKPRTNEDDLTVKLSEIVLVNDYIRKKAANGVKMQSLKEIWDYLELQCALYINSETSGIPLKIPSSKPTKGLVQRLKGKQGRFRGNLSGKRVDFSSRTVISPDPNLQIDQVGVPIYVAKRLTYPERVTPHNMELMKKLIMNGVDVHPGANHVITPENKYFLLFANRERVARGLKEGDIVERHLMDGDVVLFNRQPSLHKLSLMAHLAKVVPHHTFRFNECVCTPYNADFDGDEMNLHLPQTEEARAEAYVLMGTKNNLVTPRNGELLIAATQDFLTGAYIITQRDTFMDRTQFCQLAASLLAVNDSGMKIDIPPPVIWKPRRLWTGKQLFSLILKPNKECKVKACLRARGKAFNLNVKNDMENFSVNDSYVIIQNSELLAGCMDKGTLGSGAKNNIFYVLYRDFGALYAADAMWRLARMASTYLMNEGFSIGVGDVTPGGRLIKMKNALLENGYSKCDQLIKDHQENRLECLPGCSAEETVEAKILQELSSIRGKAGDLCVQELHRRNSPLIMAVSGSKGSFINISQMIACVGQQAISGYRVPNGFEDRSLFHFKKHSKAPDAKGFVSNSFYSGLTPTEFVFHTMAGREGLVDTAVKTAETGYMQRRLVKSLEDLGAHYDKTVRNAQNDIVQFVFGGDGLDPADMEGKDNPVDFERVLHYVKCRDNIPSEKAMEPDELTQLTNDIVDSKDYSECGETFREELKDFISKYADKLRSIRKQLCLYQPVDPVIYQVHRITKSQIINYLDVCKNKYMRAILEPGTAVGALAAQSIGEPGTQMTLKTFHFAGVASMNITQGVPRIKEIINATKKICTPIVTAKLVEENDPEMARRVKGRIEKTLLGEICEYIEEVILRDDMFILIKINFNTINLLKLEVSAETIRESLYMCKKPKLLLKPHQIDILSGAFIRVKPTESNKFSLNYNLQFLKEKLPQVVIKGLPSIQRAVININDKVKPHKYQLFVEGDNLRDIMATPGVDGRHTTSNNITEVEAVLGIEAARGTIISEIHKVMEGHGMSIDKRHVMLLADLMTFKGEILGITRFGLARMKESVLMLASRSFRPNGIGRGVLCPVRRGVPFPPSHKLTIQEVFDAKTGRPKFDTLKEHFYLEGRIEESAALKIINEGAAILRQEKTMLDIEAPVTVCGDIHGQFFDLMKLFEVGGEPSVTKYLFLGDYVDRGQFNCSAHPYWLPNFMDVFTWSLPFVGEKVTEVLVTVLNICSDDELMTEGDDTFEGGSASARKEVIRNKIRAIGKMARVFSVLRFVLGSFKPGSHPHSCAKILRCMETQMCHRANNALLFSTLSGMTAYVREFKLREVKEVVLEEVTHEEESESVLQLKGLTPTGLLPLGALSGGKTSLRNALAGFSPSHKITSFEEAKGLDKINERMPPRKDAVLQQGDNHPGTSHSNHPGQNNTGSKSS</sequence>
<reference evidence="15" key="2">
    <citation type="submission" date="2015-02" db="UniProtKB">
        <authorList>
            <consortium name="EnsemblMetazoa"/>
        </authorList>
    </citation>
    <scope>IDENTIFICATION</scope>
</reference>
<dbReference type="EMBL" id="JH430850">
    <property type="status" value="NOT_ANNOTATED_CDS"/>
    <property type="molecule type" value="Genomic_DNA"/>
</dbReference>
<dbReference type="InterPro" id="IPR029052">
    <property type="entry name" value="Metallo-depent_PP-like"/>
</dbReference>
<evidence type="ECO:0000256" key="9">
    <source>
        <dbReference type="ARBA" id="ARBA00023163"/>
    </source>
</evidence>
<dbReference type="InterPro" id="IPR007080">
    <property type="entry name" value="RNA_pol_Rpb1_1"/>
</dbReference>
<dbReference type="GO" id="GO:0000428">
    <property type="term" value="C:DNA-directed RNA polymerase complex"/>
    <property type="evidence" value="ECO:0007669"/>
    <property type="project" value="UniProtKB-KW"/>
</dbReference>
<dbReference type="SUPFAM" id="SSF64484">
    <property type="entry name" value="beta and beta-prime subunits of DNA dependent RNA-polymerase"/>
    <property type="match status" value="1"/>
</dbReference>
<dbReference type="GO" id="GO:0016787">
    <property type="term" value="F:hydrolase activity"/>
    <property type="evidence" value="ECO:0007669"/>
    <property type="project" value="InterPro"/>
</dbReference>
<name>T1ILM2_STRMM</name>
<dbReference type="InterPro" id="IPR007081">
    <property type="entry name" value="RNA_pol_Rpb1_5"/>
</dbReference>
<accession>T1ILM2</accession>
<keyword evidence="8" id="KW-0460">Magnesium</keyword>
<dbReference type="GO" id="GO:0005654">
    <property type="term" value="C:nucleoplasm"/>
    <property type="evidence" value="ECO:0007669"/>
    <property type="project" value="UniProtKB-ARBA"/>
</dbReference>
<dbReference type="eggNOG" id="KOG0261">
    <property type="taxonomic scope" value="Eukaryota"/>
</dbReference>
<dbReference type="InterPro" id="IPR038120">
    <property type="entry name" value="Rpb1_funnel_sf"/>
</dbReference>
<evidence type="ECO:0000256" key="10">
    <source>
        <dbReference type="ARBA" id="ARBA00023242"/>
    </source>
</evidence>
<dbReference type="PRINTS" id="PR00114">
    <property type="entry name" value="STPHPHTASE"/>
</dbReference>
<dbReference type="InterPro" id="IPR015700">
    <property type="entry name" value="RPC1"/>
</dbReference>
<feature type="compositionally biased region" description="Basic and acidic residues" evidence="12">
    <location>
        <begin position="1660"/>
        <end position="1675"/>
    </location>
</feature>
<dbReference type="OMA" id="NMNSIHN"/>
<dbReference type="InterPro" id="IPR042102">
    <property type="entry name" value="RNA_pol_Rpb1_3_sf"/>
</dbReference>
<dbReference type="HOGENOM" id="CLU_000487_3_0_1"/>
<keyword evidence="4 11" id="KW-0808">Transferase</keyword>
<dbReference type="EC" id="2.7.7.6" evidence="11"/>
<dbReference type="CDD" id="cd02583">
    <property type="entry name" value="RNAP_III_RPC1_N"/>
    <property type="match status" value="1"/>
</dbReference>
<dbReference type="SMART" id="SM00663">
    <property type="entry name" value="RPOLA_N"/>
    <property type="match status" value="1"/>
</dbReference>
<dbReference type="Proteomes" id="UP000014500">
    <property type="component" value="Unassembled WGS sequence"/>
</dbReference>
<keyword evidence="3 11" id="KW-0240">DNA-directed RNA polymerase</keyword>
<evidence type="ECO:0000259" key="13">
    <source>
        <dbReference type="SMART" id="SM00156"/>
    </source>
</evidence>
<dbReference type="Gene3D" id="3.30.1490.180">
    <property type="entry name" value="RNA polymerase ii"/>
    <property type="match status" value="1"/>
</dbReference>
<feature type="domain" description="RNA polymerase N-terminal" evidence="14">
    <location>
        <begin position="265"/>
        <end position="568"/>
    </location>
</feature>
<dbReference type="CDD" id="cd02736">
    <property type="entry name" value="RNAP_III_Rpc1_C"/>
    <property type="match status" value="1"/>
</dbReference>
<evidence type="ECO:0000256" key="12">
    <source>
        <dbReference type="SAM" id="MobiDB-lite"/>
    </source>
</evidence>
<evidence type="ECO:0000313" key="16">
    <source>
        <dbReference type="Proteomes" id="UP000014500"/>
    </source>
</evidence>
<evidence type="ECO:0000313" key="15">
    <source>
        <dbReference type="EnsemblMetazoa" id="SMAR001856-PA"/>
    </source>
</evidence>
<dbReference type="InterPro" id="IPR004843">
    <property type="entry name" value="Calcineurin-like_PHP"/>
</dbReference>
<dbReference type="FunFam" id="4.10.860.120:FF:000004">
    <property type="entry name" value="DNA-directed RNA polymerase subunit"/>
    <property type="match status" value="1"/>
</dbReference>
<dbReference type="Pfam" id="PF04997">
    <property type="entry name" value="RNA_pol_Rpb1_1"/>
    <property type="match status" value="1"/>
</dbReference>
<dbReference type="Pfam" id="PF04998">
    <property type="entry name" value="RNA_pol_Rpb1_5"/>
    <property type="match status" value="1"/>
</dbReference>
<dbReference type="InterPro" id="IPR000722">
    <property type="entry name" value="RNA_pol_asu"/>
</dbReference>
<dbReference type="FunFam" id="1.10.274.100:FF:000003">
    <property type="entry name" value="DNA-directed RNA polymerase subunit"/>
    <property type="match status" value="1"/>
</dbReference>
<dbReference type="GO" id="GO:0046872">
    <property type="term" value="F:metal ion binding"/>
    <property type="evidence" value="ECO:0007669"/>
    <property type="project" value="UniProtKB-KW"/>
</dbReference>
<dbReference type="Pfam" id="PF04983">
    <property type="entry name" value="RNA_pol_Rpb1_3"/>
    <property type="match status" value="1"/>
</dbReference>
<dbReference type="PhylomeDB" id="T1ILM2"/>
<dbReference type="Gene3D" id="6.20.50.80">
    <property type="match status" value="1"/>
</dbReference>
<dbReference type="STRING" id="126957.T1ILM2"/>
<dbReference type="Gene3D" id="1.10.274.100">
    <property type="entry name" value="RNA polymerase Rpb1, domain 3"/>
    <property type="match status" value="1"/>
</dbReference>
<dbReference type="InterPro" id="IPR006592">
    <property type="entry name" value="RNA_pol_N"/>
</dbReference>
<evidence type="ECO:0000256" key="11">
    <source>
        <dbReference type="RuleBase" id="RU004279"/>
    </source>
</evidence>
<dbReference type="InterPro" id="IPR035698">
    <property type="entry name" value="RNAP_III_Rpc1_C"/>
</dbReference>
<dbReference type="GO" id="GO:0006351">
    <property type="term" value="P:DNA-templated transcription"/>
    <property type="evidence" value="ECO:0007669"/>
    <property type="project" value="InterPro"/>
</dbReference>
<evidence type="ECO:0000256" key="1">
    <source>
        <dbReference type="ARBA" id="ARBA00004123"/>
    </source>
</evidence>
<organism evidence="15 16">
    <name type="scientific">Strigamia maritima</name>
    <name type="common">European centipede</name>
    <name type="synonym">Geophilus maritimus</name>
    <dbReference type="NCBI Taxonomy" id="126957"/>
    <lineage>
        <taxon>Eukaryota</taxon>
        <taxon>Metazoa</taxon>
        <taxon>Ecdysozoa</taxon>
        <taxon>Arthropoda</taxon>
        <taxon>Myriapoda</taxon>
        <taxon>Chilopoda</taxon>
        <taxon>Pleurostigmophora</taxon>
        <taxon>Geophilomorpha</taxon>
        <taxon>Linotaeniidae</taxon>
        <taxon>Strigamia</taxon>
    </lineage>
</organism>
<keyword evidence="10" id="KW-0539">Nucleus</keyword>
<dbReference type="Pfam" id="PF05000">
    <property type="entry name" value="RNA_pol_Rpb1_4"/>
    <property type="match status" value="1"/>
</dbReference>
<dbReference type="NCBIfam" id="NF006336">
    <property type="entry name" value="PRK08566.1"/>
    <property type="match status" value="1"/>
</dbReference>
<evidence type="ECO:0000256" key="4">
    <source>
        <dbReference type="ARBA" id="ARBA00022679"/>
    </source>
</evidence>
<dbReference type="GO" id="GO:0003677">
    <property type="term" value="F:DNA binding"/>
    <property type="evidence" value="ECO:0007669"/>
    <property type="project" value="InterPro"/>
</dbReference>
<protein>
    <recommendedName>
        <fullName evidence="11">DNA-directed RNA polymerase subunit</fullName>
        <ecNumber evidence="11">2.7.7.6</ecNumber>
    </recommendedName>
</protein>
<comment type="similarity">
    <text evidence="2 11">Belongs to the RNA polymerase beta' chain family.</text>
</comment>
<dbReference type="EnsemblMetazoa" id="SMAR001856-RA">
    <property type="protein sequence ID" value="SMAR001856-PA"/>
    <property type="gene ID" value="SMAR001856"/>
</dbReference>
<dbReference type="Gene3D" id="4.10.860.120">
    <property type="entry name" value="RNA polymerase II, clamp domain"/>
    <property type="match status" value="1"/>
</dbReference>
<feature type="compositionally biased region" description="Polar residues" evidence="12">
    <location>
        <begin position="1679"/>
        <end position="1702"/>
    </location>
</feature>
<dbReference type="Pfam" id="PF00623">
    <property type="entry name" value="RNA_pol_Rpb1_2"/>
    <property type="match status" value="1"/>
</dbReference>
<keyword evidence="5 11" id="KW-0548">Nucleotidyltransferase</keyword>
<evidence type="ECO:0000256" key="5">
    <source>
        <dbReference type="ARBA" id="ARBA00022695"/>
    </source>
</evidence>
<dbReference type="FunFam" id="1.10.132.30:FF:000001">
    <property type="entry name" value="DNA-directed RNA polymerase subunit"/>
    <property type="match status" value="1"/>
</dbReference>
<dbReference type="SMART" id="SM00156">
    <property type="entry name" value="PP2Ac"/>
    <property type="match status" value="1"/>
</dbReference>
<keyword evidence="9 11" id="KW-0804">Transcription</keyword>
<dbReference type="GO" id="GO:0003899">
    <property type="term" value="F:DNA-directed RNA polymerase activity"/>
    <property type="evidence" value="ECO:0007669"/>
    <property type="project" value="UniProtKB-EC"/>
</dbReference>
<dbReference type="InterPro" id="IPR044893">
    <property type="entry name" value="RNA_pol_Rpb1_clamp_domain"/>
</dbReference>
<dbReference type="Gene3D" id="2.40.40.20">
    <property type="match status" value="1"/>
</dbReference>
<evidence type="ECO:0000256" key="3">
    <source>
        <dbReference type="ARBA" id="ARBA00022478"/>
    </source>
</evidence>
<dbReference type="InterPro" id="IPR035697">
    <property type="entry name" value="RNAP_III_RPC1_N"/>
</dbReference>
<comment type="subcellular location">
    <subcellularLocation>
        <location evidence="1">Nucleus</location>
    </subcellularLocation>
</comment>
<keyword evidence="7" id="KW-0862">Zinc</keyword>
<evidence type="ECO:0000256" key="8">
    <source>
        <dbReference type="ARBA" id="ARBA00022842"/>
    </source>
</evidence>
<dbReference type="Gene3D" id="1.10.132.30">
    <property type="match status" value="1"/>
</dbReference>
<evidence type="ECO:0000259" key="14">
    <source>
        <dbReference type="SMART" id="SM00663"/>
    </source>
</evidence>
<dbReference type="PANTHER" id="PTHR48446:SF1">
    <property type="entry name" value="DNA-DIRECTED RNA POLYMERASE SUBUNIT BETA' N-TERMINAL SECTION"/>
    <property type="match status" value="1"/>
</dbReference>
<evidence type="ECO:0000256" key="2">
    <source>
        <dbReference type="ARBA" id="ARBA00006460"/>
    </source>
</evidence>
<dbReference type="FunFam" id="2.40.40.20:FF:000019">
    <property type="entry name" value="DNA-directed RNA polymerase II subunit RPB1"/>
    <property type="match status" value="1"/>
</dbReference>
<evidence type="ECO:0000256" key="7">
    <source>
        <dbReference type="ARBA" id="ARBA00022833"/>
    </source>
</evidence>
<dbReference type="eggNOG" id="KOG0375">
    <property type="taxonomic scope" value="Eukaryota"/>
</dbReference>
<dbReference type="InterPro" id="IPR006186">
    <property type="entry name" value="Ser/Thr-sp_prot-phosphatase"/>
</dbReference>
<comment type="function">
    <text evidence="11">DNA-dependent RNA polymerase catalyzes the transcription of DNA into RNA using the four ribonucleoside triphosphates as substrates.</text>
</comment>
<dbReference type="PANTHER" id="PTHR48446">
    <property type="entry name" value="DNA-DIRECTED RNA POLYMERASE SUBUNIT BETA' N-TERMINAL SECTION"/>
    <property type="match status" value="1"/>
</dbReference>
<proteinExistence type="inferred from homology"/>